<dbReference type="InterPro" id="IPR050313">
    <property type="entry name" value="Carb_Metab_HTH_regulators"/>
</dbReference>
<dbReference type="EMBL" id="BOMG01000006">
    <property type="protein sequence ID" value="GID51910.1"/>
    <property type="molecule type" value="Genomic_DNA"/>
</dbReference>
<dbReference type="SMART" id="SM01134">
    <property type="entry name" value="DeoRC"/>
    <property type="match status" value="1"/>
</dbReference>
<organism evidence="7 8">
    <name type="scientific">Actinoplanes couchii</name>
    <dbReference type="NCBI Taxonomy" id="403638"/>
    <lineage>
        <taxon>Bacteria</taxon>
        <taxon>Bacillati</taxon>
        <taxon>Actinomycetota</taxon>
        <taxon>Actinomycetes</taxon>
        <taxon>Micromonosporales</taxon>
        <taxon>Micromonosporaceae</taxon>
        <taxon>Actinoplanes</taxon>
    </lineage>
</organism>
<dbReference type="PANTHER" id="PTHR30363:SF4">
    <property type="entry name" value="GLYCEROL-3-PHOSPHATE REGULON REPRESSOR"/>
    <property type="match status" value="1"/>
</dbReference>
<evidence type="ECO:0000256" key="4">
    <source>
        <dbReference type="ARBA" id="ARBA00023163"/>
    </source>
</evidence>
<keyword evidence="3" id="KW-0805">Transcription regulation</keyword>
<dbReference type="PANTHER" id="PTHR30363">
    <property type="entry name" value="HTH-TYPE TRANSCRIPTIONAL REGULATOR SRLR-RELATED"/>
    <property type="match status" value="1"/>
</dbReference>
<name>A0ABQ3X064_9ACTN</name>
<keyword evidence="8" id="KW-1185">Reference proteome</keyword>
<dbReference type="SMART" id="SM00420">
    <property type="entry name" value="HTH_DEOR"/>
    <property type="match status" value="1"/>
</dbReference>
<dbReference type="Pfam" id="PF08220">
    <property type="entry name" value="HTH_DeoR"/>
    <property type="match status" value="1"/>
</dbReference>
<evidence type="ECO:0000256" key="3">
    <source>
        <dbReference type="ARBA" id="ARBA00023015"/>
    </source>
</evidence>
<dbReference type="Gene3D" id="3.40.50.1360">
    <property type="match status" value="1"/>
</dbReference>
<dbReference type="Pfam" id="PF00455">
    <property type="entry name" value="DeoRC"/>
    <property type="match status" value="1"/>
</dbReference>
<accession>A0ABQ3X064</accession>
<dbReference type="InterPro" id="IPR037171">
    <property type="entry name" value="NagB/RpiA_transferase-like"/>
</dbReference>
<dbReference type="InterPro" id="IPR036390">
    <property type="entry name" value="WH_DNA-bd_sf"/>
</dbReference>
<evidence type="ECO:0000256" key="5">
    <source>
        <dbReference type="ARBA" id="ARBA00024937"/>
    </source>
</evidence>
<evidence type="ECO:0000256" key="1">
    <source>
        <dbReference type="ARBA" id="ARBA00021390"/>
    </source>
</evidence>
<reference evidence="7 8" key="1">
    <citation type="submission" date="2021-01" db="EMBL/GenBank/DDBJ databases">
        <title>Whole genome shotgun sequence of Actinoplanes couchii NBRC 106145.</title>
        <authorList>
            <person name="Komaki H."/>
            <person name="Tamura T."/>
        </authorList>
    </citation>
    <scope>NUCLEOTIDE SEQUENCE [LARGE SCALE GENOMIC DNA]</scope>
    <source>
        <strain evidence="7 8">NBRC 106145</strain>
    </source>
</reference>
<dbReference type="Proteomes" id="UP000612282">
    <property type="component" value="Unassembled WGS sequence"/>
</dbReference>
<evidence type="ECO:0000256" key="2">
    <source>
        <dbReference type="ARBA" id="ARBA00022491"/>
    </source>
</evidence>
<protein>
    <recommendedName>
        <fullName evidence="1">Lactose phosphotransferase system repressor</fullName>
    </recommendedName>
</protein>
<dbReference type="RefSeq" id="WP_203792738.1">
    <property type="nucleotide sequence ID" value="NZ_BAAAQE010000090.1"/>
</dbReference>
<dbReference type="PRINTS" id="PR00037">
    <property type="entry name" value="HTHLACR"/>
</dbReference>
<comment type="function">
    <text evidence="5">Repressor of the lactose catabolism operon. Galactose-6-phosphate is the inducer.</text>
</comment>
<proteinExistence type="predicted"/>
<evidence type="ECO:0000313" key="8">
    <source>
        <dbReference type="Proteomes" id="UP000612282"/>
    </source>
</evidence>
<sequence>MLAAERRDFLLTRLQADGKLVAKEIAAELGAAEDSIRRDLREMAAAGLCQRVYGGALPISPAIADYATRTGVATTSKERVAAAAAALIRPGSTVLLDGGTTALAVTAALPADLRATIVTHSVTVAAALVSHPTVDVYVLGGRLFKHSAVTSGAAVAEAARDITADLFLLGVTGVHHEAGLTTGDPDEAAMKRTLASRAAETYVLASEEKIGAASPFRVLPPDHVTAIITDAPPAHPALKDLPLLSVRT</sequence>
<dbReference type="SUPFAM" id="SSF100950">
    <property type="entry name" value="NagB/RpiA/CoA transferase-like"/>
    <property type="match status" value="1"/>
</dbReference>
<keyword evidence="4" id="KW-0804">Transcription</keyword>
<dbReference type="SUPFAM" id="SSF46785">
    <property type="entry name" value="Winged helix' DNA-binding domain"/>
    <property type="match status" value="1"/>
</dbReference>
<comment type="caution">
    <text evidence="7">The sequence shown here is derived from an EMBL/GenBank/DDBJ whole genome shotgun (WGS) entry which is preliminary data.</text>
</comment>
<evidence type="ECO:0000259" key="6">
    <source>
        <dbReference type="PROSITE" id="PS51000"/>
    </source>
</evidence>
<gene>
    <name evidence="7" type="ORF">Aco03nite_003140</name>
</gene>
<dbReference type="InterPro" id="IPR001034">
    <property type="entry name" value="DeoR_HTH"/>
</dbReference>
<dbReference type="InterPro" id="IPR014036">
    <property type="entry name" value="DeoR-like_C"/>
</dbReference>
<keyword evidence="2" id="KW-0678">Repressor</keyword>
<feature type="domain" description="HTH deoR-type" evidence="6">
    <location>
        <begin position="3"/>
        <end position="58"/>
    </location>
</feature>
<evidence type="ECO:0000313" key="7">
    <source>
        <dbReference type="EMBL" id="GID51910.1"/>
    </source>
</evidence>
<dbReference type="PROSITE" id="PS51000">
    <property type="entry name" value="HTH_DEOR_2"/>
    <property type="match status" value="1"/>
</dbReference>